<evidence type="ECO:0000313" key="4">
    <source>
        <dbReference type="Proteomes" id="UP000001548"/>
    </source>
</evidence>
<dbReference type="OMA" id="TITALWI"/>
<dbReference type="Proteomes" id="UP000001548">
    <property type="component" value="Unassembled WGS sequence"/>
</dbReference>
<evidence type="ECO:0000256" key="1">
    <source>
        <dbReference type="SAM" id="MobiDB-lite"/>
    </source>
</evidence>
<feature type="region of interest" description="Disordered" evidence="1">
    <location>
        <begin position="274"/>
        <end position="369"/>
    </location>
</feature>
<feature type="compositionally biased region" description="Basic and acidic residues" evidence="1">
    <location>
        <begin position="330"/>
        <end position="353"/>
    </location>
</feature>
<evidence type="ECO:0000256" key="2">
    <source>
        <dbReference type="SAM" id="Phobius"/>
    </source>
</evidence>
<feature type="transmembrane region" description="Helical" evidence="2">
    <location>
        <begin position="404"/>
        <end position="427"/>
    </location>
</feature>
<feature type="compositionally biased region" description="Polar residues" evidence="1">
    <location>
        <begin position="359"/>
        <end position="369"/>
    </location>
</feature>
<keyword evidence="2" id="KW-1133">Transmembrane helix</keyword>
<keyword evidence="4" id="KW-1185">Reference proteome</keyword>
<dbReference type="GeneID" id="5700231"/>
<dbReference type="HOGENOM" id="CLU_636872_0_0_1"/>
<accession>A8BFS8</accession>
<protein>
    <submittedName>
        <fullName evidence="3">Uncharacterized protein</fullName>
    </submittedName>
</protein>
<sequence>MTIFRGYLPALAGRPSCLLAAIYRAVLMAVKQEGLTLDIRDVITEKERAERDPAVIYWHKALLDGMTLRTVDLTDLQQCFLEKPVRSGAGVASYIKDIYGKLPSMLISRLFKQSIKCTCGAQASTTFPICVPTPSAGPRLTEFLEEAATVCPLCRRKDTVLSSSIPVLIFLVSQEGCLRTGNESNRAFVFEGLEYLTIGVIFAAQSNGPSETLSLRAGVVSPLSGEVEMFAADGKVSQHDTEQFRLWLDGAQGEIEGLICIGLVLLNKRPEGTRYVQKRKSKRKPARRKSRIDALPHTQSTSKHSSYTEDSGYQYSYSDFSSRSSVSSDRGLRRSSRGEQKDRKAMVKDDNRSRLAARSGSSPSETTEGYQVAAVRVNRDDGLYYPSRASPQKCTCCGPATITALWIVITVTGCVTLINLILVCILFSQLR</sequence>
<feature type="compositionally biased region" description="Basic residues" evidence="1">
    <location>
        <begin position="276"/>
        <end position="290"/>
    </location>
</feature>
<keyword evidence="2" id="KW-0812">Transmembrane</keyword>
<name>A8BFS8_GIAIC</name>
<dbReference type="EMBL" id="AACB03000002">
    <property type="protein sequence ID" value="KAE8303383.1"/>
    <property type="molecule type" value="Genomic_DNA"/>
</dbReference>
<dbReference type="KEGG" id="gla:GL50803_009788"/>
<dbReference type="RefSeq" id="XP_001707332.1">
    <property type="nucleotide sequence ID" value="XM_001707280.1"/>
</dbReference>
<feature type="compositionally biased region" description="Polar residues" evidence="1">
    <location>
        <begin position="297"/>
        <end position="315"/>
    </location>
</feature>
<reference evidence="3 4" key="1">
    <citation type="journal article" date="2007" name="Science">
        <title>Genomic minimalism in the early diverging intestinal parasite Giardia lamblia.</title>
        <authorList>
            <person name="Morrison H.G."/>
            <person name="McArthur A.G."/>
            <person name="Gillin F.D."/>
            <person name="Aley S.B."/>
            <person name="Adam R.D."/>
            <person name="Olsen G.J."/>
            <person name="Best A.A."/>
            <person name="Cande W.Z."/>
            <person name="Chen F."/>
            <person name="Cipriano M.J."/>
            <person name="Davids B.J."/>
            <person name="Dawson S.C."/>
            <person name="Elmendorf H.G."/>
            <person name="Hehl A.B."/>
            <person name="Holder M.E."/>
            <person name="Huse S.M."/>
            <person name="Kim U.U."/>
            <person name="Lasek-Nesselquist E."/>
            <person name="Manning G."/>
            <person name="Nigam A."/>
            <person name="Nixon J.E."/>
            <person name="Palm D."/>
            <person name="Passamaneck N.E."/>
            <person name="Prabhu A."/>
            <person name="Reich C.I."/>
            <person name="Reiner D.S."/>
            <person name="Samuelson J."/>
            <person name="Svard S.G."/>
            <person name="Sogin M.L."/>
        </authorList>
    </citation>
    <scope>NUCLEOTIDE SEQUENCE [LARGE SCALE GENOMIC DNA]</scope>
    <source>
        <strain evidence="3 4">WB C6</strain>
    </source>
</reference>
<comment type="caution">
    <text evidence="3">The sequence shown here is derived from an EMBL/GenBank/DDBJ whole genome shotgun (WGS) entry which is preliminary data.</text>
</comment>
<dbReference type="VEuPathDB" id="GiardiaDB:GL50803_9788"/>
<organism evidence="3 4">
    <name type="scientific">Giardia intestinalis (strain ATCC 50803 / WB clone C6)</name>
    <name type="common">Giardia lamblia</name>
    <dbReference type="NCBI Taxonomy" id="184922"/>
    <lineage>
        <taxon>Eukaryota</taxon>
        <taxon>Metamonada</taxon>
        <taxon>Diplomonadida</taxon>
        <taxon>Hexamitidae</taxon>
        <taxon>Giardiinae</taxon>
        <taxon>Giardia</taxon>
    </lineage>
</organism>
<feature type="compositionally biased region" description="Low complexity" evidence="1">
    <location>
        <begin position="316"/>
        <end position="329"/>
    </location>
</feature>
<dbReference type="AlphaFoldDB" id="A8BFS8"/>
<keyword evidence="2" id="KW-0472">Membrane</keyword>
<proteinExistence type="predicted"/>
<evidence type="ECO:0000313" key="3">
    <source>
        <dbReference type="EMBL" id="KAE8303383.1"/>
    </source>
</evidence>
<gene>
    <name evidence="3" type="ORF">GL50803_009788</name>
</gene>